<sequence length="137" mass="14512">MMTRTAFILLVSVLPAFAGVVPRSQPSSTPQCYACPSKDNGNFALGSSHVEGNSINCVYPRSASDHSNSSFCRYSTSSGQLTQDHDASGCPSSATTVACAAKKRNAKFEKAKRRVEARAAAGGSSRESKRAMMIDLD</sequence>
<organism evidence="3 4">
    <name type="scientific">Jaapia argillacea MUCL 33604</name>
    <dbReference type="NCBI Taxonomy" id="933084"/>
    <lineage>
        <taxon>Eukaryota</taxon>
        <taxon>Fungi</taxon>
        <taxon>Dikarya</taxon>
        <taxon>Basidiomycota</taxon>
        <taxon>Agaricomycotina</taxon>
        <taxon>Agaricomycetes</taxon>
        <taxon>Agaricomycetidae</taxon>
        <taxon>Jaapiales</taxon>
        <taxon>Jaapiaceae</taxon>
        <taxon>Jaapia</taxon>
    </lineage>
</organism>
<keyword evidence="2" id="KW-0732">Signal</keyword>
<dbReference type="AlphaFoldDB" id="A0A067PMF4"/>
<gene>
    <name evidence="3" type="ORF">JAAARDRAFT_477108</name>
</gene>
<evidence type="ECO:0000256" key="1">
    <source>
        <dbReference type="SAM" id="MobiDB-lite"/>
    </source>
</evidence>
<dbReference type="EMBL" id="KL197739">
    <property type="protein sequence ID" value="KDQ52487.1"/>
    <property type="molecule type" value="Genomic_DNA"/>
</dbReference>
<dbReference type="Proteomes" id="UP000027265">
    <property type="component" value="Unassembled WGS sequence"/>
</dbReference>
<dbReference type="InParanoid" id="A0A067PMF4"/>
<proteinExistence type="predicted"/>
<reference evidence="4" key="1">
    <citation type="journal article" date="2014" name="Proc. Natl. Acad. Sci. U.S.A.">
        <title>Extensive sampling of basidiomycete genomes demonstrates inadequacy of the white-rot/brown-rot paradigm for wood decay fungi.</title>
        <authorList>
            <person name="Riley R."/>
            <person name="Salamov A.A."/>
            <person name="Brown D.W."/>
            <person name="Nagy L.G."/>
            <person name="Floudas D."/>
            <person name="Held B.W."/>
            <person name="Levasseur A."/>
            <person name="Lombard V."/>
            <person name="Morin E."/>
            <person name="Otillar R."/>
            <person name="Lindquist E.A."/>
            <person name="Sun H."/>
            <person name="LaButti K.M."/>
            <person name="Schmutz J."/>
            <person name="Jabbour D."/>
            <person name="Luo H."/>
            <person name="Baker S.E."/>
            <person name="Pisabarro A.G."/>
            <person name="Walton J.D."/>
            <person name="Blanchette R.A."/>
            <person name="Henrissat B."/>
            <person name="Martin F."/>
            <person name="Cullen D."/>
            <person name="Hibbett D.S."/>
            <person name="Grigoriev I.V."/>
        </authorList>
    </citation>
    <scope>NUCLEOTIDE SEQUENCE [LARGE SCALE GENOMIC DNA]</scope>
    <source>
        <strain evidence="4">MUCL 33604</strain>
    </source>
</reference>
<name>A0A067PMF4_9AGAM</name>
<dbReference type="HOGENOM" id="CLU_150162_0_0_1"/>
<accession>A0A067PMF4</accession>
<feature type="signal peptide" evidence="2">
    <location>
        <begin position="1"/>
        <end position="18"/>
    </location>
</feature>
<feature type="compositionally biased region" description="Basic and acidic residues" evidence="1">
    <location>
        <begin position="126"/>
        <end position="137"/>
    </location>
</feature>
<evidence type="ECO:0000313" key="4">
    <source>
        <dbReference type="Proteomes" id="UP000027265"/>
    </source>
</evidence>
<evidence type="ECO:0000256" key="2">
    <source>
        <dbReference type="SAM" id="SignalP"/>
    </source>
</evidence>
<evidence type="ECO:0000313" key="3">
    <source>
        <dbReference type="EMBL" id="KDQ52487.1"/>
    </source>
</evidence>
<protein>
    <submittedName>
        <fullName evidence="3">Uncharacterized protein</fullName>
    </submittedName>
</protein>
<feature type="region of interest" description="Disordered" evidence="1">
    <location>
        <begin position="112"/>
        <end position="137"/>
    </location>
</feature>
<keyword evidence="4" id="KW-1185">Reference proteome</keyword>
<feature type="chain" id="PRO_5001647612" evidence="2">
    <location>
        <begin position="19"/>
        <end position="137"/>
    </location>
</feature>